<evidence type="ECO:0000313" key="4">
    <source>
        <dbReference type="Proteomes" id="UP000245533"/>
    </source>
</evidence>
<evidence type="ECO:0000256" key="1">
    <source>
        <dbReference type="SAM" id="MobiDB-lite"/>
    </source>
</evidence>
<dbReference type="Pfam" id="PF02811">
    <property type="entry name" value="PHP"/>
    <property type="match status" value="1"/>
</dbReference>
<dbReference type="Gene3D" id="1.10.150.650">
    <property type="match status" value="1"/>
</dbReference>
<dbReference type="EMBL" id="QGGB01000011">
    <property type="protein sequence ID" value="PWN05151.1"/>
    <property type="molecule type" value="Genomic_DNA"/>
</dbReference>
<dbReference type="AlphaFoldDB" id="A0A316TND5"/>
<dbReference type="InterPro" id="IPR004013">
    <property type="entry name" value="PHP_dom"/>
</dbReference>
<feature type="compositionally biased region" description="Basic and acidic residues" evidence="1">
    <location>
        <begin position="1"/>
        <end position="15"/>
    </location>
</feature>
<dbReference type="CDD" id="cd07438">
    <property type="entry name" value="PHP_HisPPase_AMP"/>
    <property type="match status" value="1"/>
</dbReference>
<protein>
    <submittedName>
        <fullName evidence="3">PHP domain-containing protein</fullName>
    </submittedName>
</protein>
<dbReference type="OrthoDB" id="9804333at2"/>
<evidence type="ECO:0000259" key="2">
    <source>
        <dbReference type="SMART" id="SM00481"/>
    </source>
</evidence>
<dbReference type="Gene3D" id="3.20.20.140">
    <property type="entry name" value="Metal-dependent hydrolases"/>
    <property type="match status" value="1"/>
</dbReference>
<dbReference type="GO" id="GO:0035312">
    <property type="term" value="F:5'-3' DNA exonuclease activity"/>
    <property type="evidence" value="ECO:0007669"/>
    <property type="project" value="TreeGrafter"/>
</dbReference>
<comment type="caution">
    <text evidence="3">The sequence shown here is derived from an EMBL/GenBank/DDBJ whole genome shotgun (WGS) entry which is preliminary data.</text>
</comment>
<organism evidence="3 4">
    <name type="scientific">Rhodohalobacter mucosus</name>
    <dbReference type="NCBI Taxonomy" id="2079485"/>
    <lineage>
        <taxon>Bacteria</taxon>
        <taxon>Pseudomonadati</taxon>
        <taxon>Balneolota</taxon>
        <taxon>Balneolia</taxon>
        <taxon>Balneolales</taxon>
        <taxon>Balneolaceae</taxon>
        <taxon>Rhodohalobacter</taxon>
    </lineage>
</organism>
<keyword evidence="4" id="KW-1185">Reference proteome</keyword>
<gene>
    <name evidence="3" type="ORF">DDZ15_15605</name>
</gene>
<dbReference type="PANTHER" id="PTHR42924">
    <property type="entry name" value="EXONUCLEASE"/>
    <property type="match status" value="1"/>
</dbReference>
<reference evidence="3 4" key="1">
    <citation type="submission" date="2018-05" db="EMBL/GenBank/DDBJ databases">
        <title>Rhodohalobacter halophilus gen. nov., sp. nov., a moderately halophilic member of the family Balneolaceae.</title>
        <authorList>
            <person name="Liu Z.-W."/>
        </authorList>
    </citation>
    <scope>NUCLEOTIDE SEQUENCE [LARGE SCALE GENOMIC DNA]</scope>
    <source>
        <strain evidence="3 4">8A47</strain>
    </source>
</reference>
<dbReference type="PANTHER" id="PTHR42924:SF3">
    <property type="entry name" value="POLYMERASE_HISTIDINOL PHOSPHATASE N-TERMINAL DOMAIN-CONTAINING PROTEIN"/>
    <property type="match status" value="1"/>
</dbReference>
<dbReference type="InterPro" id="IPR016195">
    <property type="entry name" value="Pol/histidinol_Pase-like"/>
</dbReference>
<dbReference type="SMART" id="SM00481">
    <property type="entry name" value="POLIIIAc"/>
    <property type="match status" value="1"/>
</dbReference>
<dbReference type="InterPro" id="IPR003141">
    <property type="entry name" value="Pol/His_phosphatase_N"/>
</dbReference>
<feature type="domain" description="Polymerase/histidinol phosphatase N-terminal" evidence="2">
    <location>
        <begin position="5"/>
        <end position="70"/>
    </location>
</feature>
<evidence type="ECO:0000313" key="3">
    <source>
        <dbReference type="EMBL" id="PWN05151.1"/>
    </source>
</evidence>
<accession>A0A316TND5</accession>
<dbReference type="GO" id="GO:0004534">
    <property type="term" value="F:5'-3' RNA exonuclease activity"/>
    <property type="evidence" value="ECO:0007669"/>
    <property type="project" value="TreeGrafter"/>
</dbReference>
<name>A0A316TND5_9BACT</name>
<dbReference type="SUPFAM" id="SSF89550">
    <property type="entry name" value="PHP domain-like"/>
    <property type="match status" value="1"/>
</dbReference>
<proteinExistence type="predicted"/>
<feature type="region of interest" description="Disordered" evidence="1">
    <location>
        <begin position="1"/>
        <end position="20"/>
    </location>
</feature>
<sequence length="282" mass="31383">MLGKSDLHTHTKESDGALSAEQLIERAKKKGLKAISITDHDTINGYKKARPAANEAGIELIPGIEITALWNKREVHILAYLFDTENPKLLALLKRQRLARIKRMRDIVEVLRGQGLDISLDEVRAESGTGSPGRPHAASVLISKGYVASVAEAFIRYLSSEKLKGIRTDYATVEEVVKIVKEAHGVLSLAHPGPLYSQKEINTLLEFGIDGIECIHPSHNFNLQRSFTKMAESRHLLITGGSDFHGKRKSEYDPYFGIVTLGDKHLASMKRLAQRRKTEQKS</sequence>
<dbReference type="InterPro" id="IPR052018">
    <property type="entry name" value="PHP_domain"/>
</dbReference>
<dbReference type="Proteomes" id="UP000245533">
    <property type="component" value="Unassembled WGS sequence"/>
</dbReference>